<dbReference type="OrthoDB" id="76387at2759"/>
<dbReference type="InterPro" id="IPR038765">
    <property type="entry name" value="Papain-like_cys_pep_sf"/>
</dbReference>
<evidence type="ECO:0000259" key="5">
    <source>
        <dbReference type="PROSITE" id="PS50600"/>
    </source>
</evidence>
<dbReference type="AlphaFoldDB" id="A0A024G250"/>
<sequence length="462" mass="55012">MQDVEALLDRWFYERRLEDSKRHCTQLLHVLPSTNRWNTQRDFVVSEPFLMNEAATFDTLDDRNYSSIGEQCVRNLRMIQELNEKEYGLVKRIKKVSPLEETRKKNRELELRMNMILDTHQISEKRKQNDRNVHKQLCEQNVSSFTSVARNERYRFTHEEEIKELEEKLAAQQISRSSRIENVYYEYYSKREAKILIEEVASELLRDTITDFHEEMRLALLKKELRADHSMAVADAMKIGSDKDVIICKFNVDLTRQHFRRLLPKQWLNDEIINFWFQLLQESNAALAHSGEPEKSCHFFNSFFYTKVSEDGYNYRNVRRWTRKVDLFGMDKIFVPVNLSNTHWCLAVIFMKDKKIQYYDSMRGCGLRCLETLRRYICDEMKDKKNTEIVVDDWELIPTTIDTPQQKNGFDCGVFTCIFAEYVASNHALDFVQRDMEYHRQRMAYNILQGSIVVGCDVIPQK</sequence>
<dbReference type="GO" id="GO:0016926">
    <property type="term" value="P:protein desumoylation"/>
    <property type="evidence" value="ECO:0007669"/>
    <property type="project" value="TreeGrafter"/>
</dbReference>
<gene>
    <name evidence="6" type="ORF">BN9_016770</name>
</gene>
<dbReference type="Gene3D" id="3.40.395.10">
    <property type="entry name" value="Adenoviral Proteinase, Chain A"/>
    <property type="match status" value="1"/>
</dbReference>
<evidence type="ECO:0000256" key="2">
    <source>
        <dbReference type="ARBA" id="ARBA00022670"/>
    </source>
</evidence>
<dbReference type="PANTHER" id="PTHR12606">
    <property type="entry name" value="SENTRIN/SUMO-SPECIFIC PROTEASE"/>
    <property type="match status" value="1"/>
</dbReference>
<dbReference type="GO" id="GO:0005634">
    <property type="term" value="C:nucleus"/>
    <property type="evidence" value="ECO:0007669"/>
    <property type="project" value="TreeGrafter"/>
</dbReference>
<dbReference type="PANTHER" id="PTHR12606:SF1">
    <property type="entry name" value="UBIQUITIN-LIKE-SPECIFIC PROTEASE 1A"/>
    <property type="match status" value="1"/>
</dbReference>
<accession>A0A024G250</accession>
<evidence type="ECO:0000313" key="7">
    <source>
        <dbReference type="Proteomes" id="UP000053237"/>
    </source>
</evidence>
<dbReference type="InterPro" id="IPR003653">
    <property type="entry name" value="Peptidase_C48_C"/>
</dbReference>
<name>A0A024G250_9STRA</name>
<keyword evidence="2" id="KW-0645">Protease</keyword>
<dbReference type="PROSITE" id="PS50600">
    <property type="entry name" value="ULP_PROTEASE"/>
    <property type="match status" value="1"/>
</dbReference>
<dbReference type="InParanoid" id="A0A024G250"/>
<protein>
    <recommendedName>
        <fullName evidence="5">Ubiquitin-like protease family profile domain-containing protein</fullName>
    </recommendedName>
</protein>
<evidence type="ECO:0000256" key="1">
    <source>
        <dbReference type="ARBA" id="ARBA00005234"/>
    </source>
</evidence>
<dbReference type="Pfam" id="PF02902">
    <property type="entry name" value="Peptidase_C48"/>
    <property type="match status" value="1"/>
</dbReference>
<keyword evidence="3" id="KW-0378">Hydrolase</keyword>
<reference evidence="6 7" key="1">
    <citation type="submission" date="2012-05" db="EMBL/GenBank/DDBJ databases">
        <title>Recombination and specialization in a pathogen metapopulation.</title>
        <authorList>
            <person name="Gardiner A."/>
            <person name="Kemen E."/>
            <person name="Schultz-Larsen T."/>
            <person name="MacLean D."/>
            <person name="Van Oosterhout C."/>
            <person name="Jones J.D.G."/>
        </authorList>
    </citation>
    <scope>NUCLEOTIDE SEQUENCE [LARGE SCALE GENOMIC DNA]</scope>
    <source>
        <strain evidence="6 7">Ac Nc2</strain>
    </source>
</reference>
<comment type="caution">
    <text evidence="6">The sequence shown here is derived from an EMBL/GenBank/DDBJ whole genome shotgun (WGS) entry which is preliminary data.</text>
</comment>
<feature type="domain" description="Ubiquitin-like protease family profile" evidence="5">
    <location>
        <begin position="252"/>
        <end position="423"/>
    </location>
</feature>
<proteinExistence type="inferred from homology"/>
<comment type="similarity">
    <text evidence="1">Belongs to the peptidase C48 family.</text>
</comment>
<dbReference type="FunFam" id="3.40.395.10:FF:000001">
    <property type="entry name" value="Sentrin-specific protease 1"/>
    <property type="match status" value="1"/>
</dbReference>
<evidence type="ECO:0000313" key="6">
    <source>
        <dbReference type="EMBL" id="CCI40893.1"/>
    </source>
</evidence>
<evidence type="ECO:0000256" key="4">
    <source>
        <dbReference type="ARBA" id="ARBA00022807"/>
    </source>
</evidence>
<dbReference type="GO" id="GO:0080090">
    <property type="term" value="P:regulation of primary metabolic process"/>
    <property type="evidence" value="ECO:0007669"/>
    <property type="project" value="UniProtKB-ARBA"/>
</dbReference>
<dbReference type="SUPFAM" id="SSF54001">
    <property type="entry name" value="Cysteine proteinases"/>
    <property type="match status" value="1"/>
</dbReference>
<dbReference type="EMBL" id="CAIX01000012">
    <property type="protein sequence ID" value="CCI40893.1"/>
    <property type="molecule type" value="Genomic_DNA"/>
</dbReference>
<keyword evidence="7" id="KW-1185">Reference proteome</keyword>
<evidence type="ECO:0000256" key="3">
    <source>
        <dbReference type="ARBA" id="ARBA00022801"/>
    </source>
</evidence>
<organism evidence="6 7">
    <name type="scientific">Albugo candida</name>
    <dbReference type="NCBI Taxonomy" id="65357"/>
    <lineage>
        <taxon>Eukaryota</taxon>
        <taxon>Sar</taxon>
        <taxon>Stramenopiles</taxon>
        <taxon>Oomycota</taxon>
        <taxon>Peronosporomycetes</taxon>
        <taxon>Albuginales</taxon>
        <taxon>Albuginaceae</taxon>
        <taxon>Albugo</taxon>
    </lineage>
</organism>
<dbReference type="STRING" id="65357.A0A024G250"/>
<dbReference type="Proteomes" id="UP000053237">
    <property type="component" value="Unassembled WGS sequence"/>
</dbReference>
<dbReference type="GO" id="GO:0016929">
    <property type="term" value="F:deSUMOylase activity"/>
    <property type="evidence" value="ECO:0007669"/>
    <property type="project" value="TreeGrafter"/>
</dbReference>
<keyword evidence="4" id="KW-0788">Thiol protease</keyword>
<dbReference type="GO" id="GO:0006508">
    <property type="term" value="P:proteolysis"/>
    <property type="evidence" value="ECO:0007669"/>
    <property type="project" value="UniProtKB-KW"/>
</dbReference>
<dbReference type="GO" id="GO:0060255">
    <property type="term" value="P:regulation of macromolecule metabolic process"/>
    <property type="evidence" value="ECO:0007669"/>
    <property type="project" value="UniProtKB-ARBA"/>
</dbReference>